<feature type="transmembrane region" description="Helical" evidence="1">
    <location>
        <begin position="500"/>
        <end position="520"/>
    </location>
</feature>
<feature type="transmembrane region" description="Helical" evidence="1">
    <location>
        <begin position="281"/>
        <end position="299"/>
    </location>
</feature>
<comment type="caution">
    <text evidence="2">The sequence shown here is derived from an EMBL/GenBank/DDBJ whole genome shotgun (WGS) entry which is preliminary data.</text>
</comment>
<accession>A0A2V1N088</accession>
<dbReference type="RefSeq" id="WP_109250105.1">
    <property type="nucleotide sequence ID" value="NZ_QCXQ01000002.1"/>
</dbReference>
<dbReference type="EMBL" id="QCXQ01000002">
    <property type="protein sequence ID" value="PWG00158.1"/>
    <property type="molecule type" value="Genomic_DNA"/>
</dbReference>
<keyword evidence="1" id="KW-0472">Membrane</keyword>
<protein>
    <recommendedName>
        <fullName evidence="4">Glycosyltransferase RgtA/B/C/D-like domain-containing protein</fullName>
    </recommendedName>
</protein>
<feature type="transmembrane region" description="Helical" evidence="1">
    <location>
        <begin position="180"/>
        <end position="200"/>
    </location>
</feature>
<reference evidence="2 3" key="1">
    <citation type="journal article" date="2018" name="Int. J. Syst. Evol. Microbiol.">
        <title>Lactobacillus bambusae sp. nov., isolated from a traditional fermented Ma-bamboo shoots of Taiwan.</title>
        <authorList>
            <person name="Wang L.-T."/>
        </authorList>
    </citation>
    <scope>NUCLEOTIDE SEQUENCE [LARGE SCALE GENOMIC DNA]</scope>
    <source>
        <strain evidence="2 3">BS-W1</strain>
    </source>
</reference>
<feature type="transmembrane region" description="Helical" evidence="1">
    <location>
        <begin position="7"/>
        <end position="29"/>
    </location>
</feature>
<feature type="transmembrane region" description="Helical" evidence="1">
    <location>
        <begin position="667"/>
        <end position="686"/>
    </location>
</feature>
<organism evidence="2 3">
    <name type="scientific">Levilactobacillus bambusae</name>
    <dbReference type="NCBI Taxonomy" id="2024736"/>
    <lineage>
        <taxon>Bacteria</taxon>
        <taxon>Bacillati</taxon>
        <taxon>Bacillota</taxon>
        <taxon>Bacilli</taxon>
        <taxon>Lactobacillales</taxon>
        <taxon>Lactobacillaceae</taxon>
        <taxon>Levilactobacillus</taxon>
    </lineage>
</organism>
<keyword evidence="1" id="KW-0812">Transmembrane</keyword>
<evidence type="ECO:0008006" key="4">
    <source>
        <dbReference type="Google" id="ProtNLM"/>
    </source>
</evidence>
<sequence>MEKVNRALVTCLAWLGLGFTGGILLLALFKPINFLTIRQWLSPLTLLFGGVVLILLIRGVWWWLSQRTKKQLWVILGIVSVVMLACQIWVATHFEVSERADLYYVREQALNMLHGQTKWISYFYMYSNNVNFAILLSWWNRFTSAVGLPIYGASIYLAQFLWLDVGLACSAWIVNKLRGLAGSVIFIILCTVSAPLYYYALYIYTDMVVFPVTLISLAIVMKLTTAKTWWARLGWTILLGVVITFATLVKMNFLILLVAVILGLCLTKWHNHANWRIKTRVVLTLAAITLIGFAGDGVIKSANHYEVKDSQVMPIVHWIDMSWNPDMFGNYSDLDTKYMGQYHSKAKKTAVETKEFKSRIHKMGPKGIIKHLYRKTRLFLATGDFDIFRLYGPFYKSPSWYLSHKDSIEWNLGQWTQVLYVGLLMATLLFGWAVLKRRQVSSPIVMIAILFLFGLSFFHIVIWETEERYTLPLLAIWLLSGTLGLTSPQPVISLAHLPKWSRPAALIGCVIIAGICYVWDRPAFTTPILHQRLVVSQSVGQYYRHHYTKLKPGHSITQQFYAPVRYNLVKLGNSNANSKKMRVTLKNAQGKPLWRLNAPGQKIHLDTPQPAGHYQLTITNRTKRPLDVCVGLARYPLQPKPLNGFKETYLRFSIWKNYIGPATSKRLYLGILSLITLVGLAEGWVLTRKKER</sequence>
<keyword evidence="3" id="KW-1185">Reference proteome</keyword>
<feature type="transmembrane region" description="Helical" evidence="1">
    <location>
        <begin position="444"/>
        <end position="463"/>
    </location>
</feature>
<dbReference type="OrthoDB" id="2240371at2"/>
<feature type="transmembrane region" description="Helical" evidence="1">
    <location>
        <begin position="207"/>
        <end position="223"/>
    </location>
</feature>
<evidence type="ECO:0000256" key="1">
    <source>
        <dbReference type="SAM" id="Phobius"/>
    </source>
</evidence>
<dbReference type="AlphaFoldDB" id="A0A2V1N088"/>
<feature type="transmembrane region" description="Helical" evidence="1">
    <location>
        <begin position="151"/>
        <end position="174"/>
    </location>
</feature>
<evidence type="ECO:0000313" key="3">
    <source>
        <dbReference type="Proteomes" id="UP000245080"/>
    </source>
</evidence>
<evidence type="ECO:0000313" key="2">
    <source>
        <dbReference type="EMBL" id="PWG00158.1"/>
    </source>
</evidence>
<feature type="transmembrane region" description="Helical" evidence="1">
    <location>
        <begin position="41"/>
        <end position="64"/>
    </location>
</feature>
<feature type="transmembrane region" description="Helical" evidence="1">
    <location>
        <begin position="71"/>
        <end position="90"/>
    </location>
</feature>
<dbReference type="Proteomes" id="UP000245080">
    <property type="component" value="Unassembled WGS sequence"/>
</dbReference>
<name>A0A2V1N088_9LACO</name>
<gene>
    <name evidence="2" type="ORF">DCM90_04285</name>
</gene>
<feature type="transmembrane region" description="Helical" evidence="1">
    <location>
        <begin position="469"/>
        <end position="488"/>
    </location>
</feature>
<feature type="transmembrane region" description="Helical" evidence="1">
    <location>
        <begin position="415"/>
        <end position="435"/>
    </location>
</feature>
<proteinExistence type="predicted"/>
<feature type="transmembrane region" description="Helical" evidence="1">
    <location>
        <begin position="253"/>
        <end position="269"/>
    </location>
</feature>
<feature type="transmembrane region" description="Helical" evidence="1">
    <location>
        <begin position="119"/>
        <end position="139"/>
    </location>
</feature>
<keyword evidence="1" id="KW-1133">Transmembrane helix</keyword>